<reference evidence="6 7" key="1">
    <citation type="submission" date="2024-10" db="EMBL/GenBank/DDBJ databases">
        <title>The Natural Products Discovery Center: Release of the First 8490 Sequenced Strains for Exploring Actinobacteria Biosynthetic Diversity.</title>
        <authorList>
            <person name="Kalkreuter E."/>
            <person name="Kautsar S.A."/>
            <person name="Yang D."/>
            <person name="Bader C.D."/>
            <person name="Teijaro C.N."/>
            <person name="Fluegel L."/>
            <person name="Davis C.M."/>
            <person name="Simpson J.R."/>
            <person name="Lauterbach L."/>
            <person name="Steele A.D."/>
            <person name="Gui C."/>
            <person name="Meng S."/>
            <person name="Li G."/>
            <person name="Viehrig K."/>
            <person name="Ye F."/>
            <person name="Su P."/>
            <person name="Kiefer A.F."/>
            <person name="Nichols A."/>
            <person name="Cepeda A.J."/>
            <person name="Yan W."/>
            <person name="Fan B."/>
            <person name="Jiang Y."/>
            <person name="Adhikari A."/>
            <person name="Zheng C.-J."/>
            <person name="Schuster L."/>
            <person name="Cowan T.M."/>
            <person name="Smanski M.J."/>
            <person name="Chevrette M.G."/>
            <person name="De Carvalho L.P.S."/>
            <person name="Shen B."/>
        </authorList>
    </citation>
    <scope>NUCLEOTIDE SEQUENCE [LARGE SCALE GENOMIC DNA]</scope>
    <source>
        <strain evidence="6 7">NPDC019481</strain>
    </source>
</reference>
<feature type="region of interest" description="Disordered" evidence="4">
    <location>
        <begin position="1"/>
        <end position="56"/>
    </location>
</feature>
<proteinExistence type="predicted"/>
<dbReference type="InterPro" id="IPR003593">
    <property type="entry name" value="AAA+_ATPase"/>
</dbReference>
<dbReference type="InterPro" id="IPR003439">
    <property type="entry name" value="ABC_transporter-like_ATP-bd"/>
</dbReference>
<evidence type="ECO:0000256" key="2">
    <source>
        <dbReference type="ARBA" id="ARBA00022741"/>
    </source>
</evidence>
<dbReference type="Pfam" id="PF00005">
    <property type="entry name" value="ABC_tran"/>
    <property type="match status" value="1"/>
</dbReference>
<dbReference type="Gene3D" id="3.40.50.300">
    <property type="entry name" value="P-loop containing nucleotide triphosphate hydrolases"/>
    <property type="match status" value="1"/>
</dbReference>
<feature type="compositionally biased region" description="Low complexity" evidence="4">
    <location>
        <begin position="1"/>
        <end position="24"/>
    </location>
</feature>
<sequence length="315" mass="33183">MTGPDGSATARSATARSATARSGTAPGGARLDVRGLRKVYPGSGRSGSGRSGSGGAGAPVEAIADLTFEVRPGELVCVVGPSGAGKTTLLRCMAGLLPATSGEVVLGESAITGPPEGMAVVLQEYGRSLFPWMTVAQNVELPLKEKGVTRRRRAELVRETLAAVGLGDVDGAYPWQLSGGMQQRVAIARAAAYEPRVLLMDEPFAAVDAQTRFDLEDLVRALWKRLGITVVFVTHDIDEAIYLGERVLVLSARPTVVLEDVAVGLGPDRDQLETRGTAEFARLRTHVYELVQQAKQGVRSLADARLTHTVGGADV</sequence>
<evidence type="ECO:0000313" key="7">
    <source>
        <dbReference type="Proteomes" id="UP001611580"/>
    </source>
</evidence>
<gene>
    <name evidence="6" type="ORF">ACH47X_19580</name>
</gene>
<dbReference type="InterPro" id="IPR027417">
    <property type="entry name" value="P-loop_NTPase"/>
</dbReference>
<feature type="domain" description="ABC transporter" evidence="5">
    <location>
        <begin position="31"/>
        <end position="277"/>
    </location>
</feature>
<comment type="caution">
    <text evidence="6">The sequence shown here is derived from an EMBL/GenBank/DDBJ whole genome shotgun (WGS) entry which is preliminary data.</text>
</comment>
<name>A0ABW7XPF6_9MICO</name>
<keyword evidence="3 6" id="KW-0067">ATP-binding</keyword>
<evidence type="ECO:0000313" key="6">
    <source>
        <dbReference type="EMBL" id="MFI2489120.1"/>
    </source>
</evidence>
<accession>A0ABW7XPF6</accession>
<dbReference type="PROSITE" id="PS50893">
    <property type="entry name" value="ABC_TRANSPORTER_2"/>
    <property type="match status" value="1"/>
</dbReference>
<protein>
    <submittedName>
        <fullName evidence="6">ABC transporter ATP-binding protein</fullName>
    </submittedName>
</protein>
<evidence type="ECO:0000256" key="4">
    <source>
        <dbReference type="SAM" id="MobiDB-lite"/>
    </source>
</evidence>
<evidence type="ECO:0000256" key="3">
    <source>
        <dbReference type="ARBA" id="ARBA00022840"/>
    </source>
</evidence>
<dbReference type="InterPro" id="IPR017871">
    <property type="entry name" value="ABC_transporter-like_CS"/>
</dbReference>
<dbReference type="CDD" id="cd03293">
    <property type="entry name" value="ABC_NrtD_SsuB_transporters"/>
    <property type="match status" value="1"/>
</dbReference>
<keyword evidence="2" id="KW-0547">Nucleotide-binding</keyword>
<dbReference type="PANTHER" id="PTHR42788:SF13">
    <property type="entry name" value="ALIPHATIC SULFONATES IMPORT ATP-BINDING PROTEIN SSUB"/>
    <property type="match status" value="1"/>
</dbReference>
<evidence type="ECO:0000256" key="1">
    <source>
        <dbReference type="ARBA" id="ARBA00022448"/>
    </source>
</evidence>
<dbReference type="PANTHER" id="PTHR42788">
    <property type="entry name" value="TAURINE IMPORT ATP-BINDING PROTEIN-RELATED"/>
    <property type="match status" value="1"/>
</dbReference>
<dbReference type="GO" id="GO:0005524">
    <property type="term" value="F:ATP binding"/>
    <property type="evidence" value="ECO:0007669"/>
    <property type="project" value="UniProtKB-KW"/>
</dbReference>
<evidence type="ECO:0000259" key="5">
    <source>
        <dbReference type="PROSITE" id="PS50893"/>
    </source>
</evidence>
<dbReference type="InterPro" id="IPR050166">
    <property type="entry name" value="ABC_transporter_ATP-bind"/>
</dbReference>
<keyword evidence="7" id="KW-1185">Reference proteome</keyword>
<feature type="compositionally biased region" description="Gly residues" evidence="4">
    <location>
        <begin position="44"/>
        <end position="56"/>
    </location>
</feature>
<keyword evidence="1" id="KW-0813">Transport</keyword>
<organism evidence="6 7">
    <name type="scientific">Promicromonospora kroppenstedtii</name>
    <dbReference type="NCBI Taxonomy" id="440482"/>
    <lineage>
        <taxon>Bacteria</taxon>
        <taxon>Bacillati</taxon>
        <taxon>Actinomycetota</taxon>
        <taxon>Actinomycetes</taxon>
        <taxon>Micrococcales</taxon>
        <taxon>Promicromonosporaceae</taxon>
        <taxon>Promicromonospora</taxon>
    </lineage>
</organism>
<dbReference type="Proteomes" id="UP001611580">
    <property type="component" value="Unassembled WGS sequence"/>
</dbReference>
<dbReference type="SUPFAM" id="SSF52540">
    <property type="entry name" value="P-loop containing nucleoside triphosphate hydrolases"/>
    <property type="match status" value="1"/>
</dbReference>
<dbReference type="RefSeq" id="WP_397406195.1">
    <property type="nucleotide sequence ID" value="NZ_JBIRYI010000012.1"/>
</dbReference>
<dbReference type="PROSITE" id="PS00211">
    <property type="entry name" value="ABC_TRANSPORTER_1"/>
    <property type="match status" value="1"/>
</dbReference>
<dbReference type="EMBL" id="JBIRYI010000012">
    <property type="protein sequence ID" value="MFI2489120.1"/>
    <property type="molecule type" value="Genomic_DNA"/>
</dbReference>
<dbReference type="SMART" id="SM00382">
    <property type="entry name" value="AAA"/>
    <property type="match status" value="1"/>
</dbReference>